<evidence type="ECO:0000313" key="2">
    <source>
        <dbReference type="Proteomes" id="UP001214576"/>
    </source>
</evidence>
<comment type="caution">
    <text evidence="1">The sequence shown here is derived from an EMBL/GenBank/DDBJ whole genome shotgun (WGS) entry which is preliminary data.</text>
</comment>
<dbReference type="PANTHER" id="PTHR14520:SF4">
    <property type="entry name" value="LARGE RIBOSOMAL SUBUNIT PROTEIN ML63"/>
    <property type="match status" value="1"/>
</dbReference>
<dbReference type="Proteomes" id="UP001214576">
    <property type="component" value="Unassembled WGS sequence"/>
</dbReference>
<organism evidence="1 2">
    <name type="scientific">Ovis ammon polii</name>
    <dbReference type="NCBI Taxonomy" id="230172"/>
    <lineage>
        <taxon>Eukaryota</taxon>
        <taxon>Metazoa</taxon>
        <taxon>Chordata</taxon>
        <taxon>Craniata</taxon>
        <taxon>Vertebrata</taxon>
        <taxon>Euteleostomi</taxon>
        <taxon>Mammalia</taxon>
        <taxon>Eutheria</taxon>
        <taxon>Laurasiatheria</taxon>
        <taxon>Artiodactyla</taxon>
        <taxon>Ruminantia</taxon>
        <taxon>Pecora</taxon>
        <taxon>Bovidae</taxon>
        <taxon>Caprinae</taxon>
        <taxon>Ovis</taxon>
    </lineage>
</organism>
<gene>
    <name evidence="1" type="ORF">MG293_012940</name>
</gene>
<sequence>MFLTALLLLRPHPRPAVDWEALAAAAKQNMIRRLEIEAENHYCLSRPFLTAEQERGHAVARRAAAFEGLKAAQAAQFSAHRRLEDQLDHLNVTRRRSWP</sequence>
<reference evidence="1" key="1">
    <citation type="submission" date="2022-03" db="EMBL/GenBank/DDBJ databases">
        <title>Genomic analyses of argali, domestic sheep and their hybrids provide insights into chromosomal evolution, heterosis and genetic basis of agronomic traits.</title>
        <authorList>
            <person name="Li M."/>
        </authorList>
    </citation>
    <scope>NUCLEOTIDE SEQUENCE</scope>
    <source>
        <strain evidence="1">CAU-MHL-2022a</strain>
        <tissue evidence="1">Skin</tissue>
    </source>
</reference>
<dbReference type="GO" id="GO:0005761">
    <property type="term" value="C:mitochondrial ribosome"/>
    <property type="evidence" value="ECO:0007669"/>
    <property type="project" value="InterPro"/>
</dbReference>
<protein>
    <submittedName>
        <fullName evidence="1">Uncharacterized protein</fullName>
    </submittedName>
</protein>
<evidence type="ECO:0000313" key="1">
    <source>
        <dbReference type="EMBL" id="KAI4536737.1"/>
    </source>
</evidence>
<dbReference type="EMBL" id="JAKZEL010000015">
    <property type="protein sequence ID" value="KAI4536737.1"/>
    <property type="molecule type" value="Genomic_DNA"/>
</dbReference>
<dbReference type="GO" id="GO:0032543">
    <property type="term" value="P:mitochondrial translation"/>
    <property type="evidence" value="ECO:0007669"/>
    <property type="project" value="TreeGrafter"/>
</dbReference>
<dbReference type="InterPro" id="IPR016576">
    <property type="entry name" value="Ribosomal_mL63"/>
</dbReference>
<accession>A0AAD4U1S1</accession>
<dbReference type="PANTHER" id="PTHR14520">
    <property type="entry name" value="MITOCHONDRIAL RIBOSOMAL PROTEIN 63"/>
    <property type="match status" value="1"/>
</dbReference>
<dbReference type="GO" id="GO:0003735">
    <property type="term" value="F:structural constituent of ribosome"/>
    <property type="evidence" value="ECO:0007669"/>
    <property type="project" value="TreeGrafter"/>
</dbReference>
<dbReference type="AlphaFoldDB" id="A0AAD4U1S1"/>
<dbReference type="Pfam" id="PF14978">
    <property type="entry name" value="MRP-63"/>
    <property type="match status" value="1"/>
</dbReference>
<name>A0AAD4U1S1_OVIAM</name>
<keyword evidence="2" id="KW-1185">Reference proteome</keyword>
<proteinExistence type="predicted"/>